<feature type="domain" description="AMP-dependent synthetase/ligase" evidence="1">
    <location>
        <begin position="1"/>
        <end position="152"/>
    </location>
</feature>
<protein>
    <recommendedName>
        <fullName evidence="1">AMP-dependent synthetase/ligase domain-containing protein</fullName>
    </recommendedName>
</protein>
<dbReference type="Proteomes" id="UP000703661">
    <property type="component" value="Unassembled WGS sequence"/>
</dbReference>
<dbReference type="Gene3D" id="3.40.50.980">
    <property type="match status" value="1"/>
</dbReference>
<reference evidence="2" key="1">
    <citation type="journal article" date="2020" name="Fungal Divers.">
        <title>Resolving the Mortierellaceae phylogeny through synthesis of multi-gene phylogenetics and phylogenomics.</title>
        <authorList>
            <person name="Vandepol N."/>
            <person name="Liber J."/>
            <person name="Desiro A."/>
            <person name="Na H."/>
            <person name="Kennedy M."/>
            <person name="Barry K."/>
            <person name="Grigoriev I.V."/>
            <person name="Miller A.N."/>
            <person name="O'Donnell K."/>
            <person name="Stajich J.E."/>
            <person name="Bonito G."/>
        </authorList>
    </citation>
    <scope>NUCLEOTIDE SEQUENCE</scope>
    <source>
        <strain evidence="2">NRRL 2769</strain>
    </source>
</reference>
<dbReference type="GO" id="GO:0044550">
    <property type="term" value="P:secondary metabolite biosynthetic process"/>
    <property type="evidence" value="ECO:0007669"/>
    <property type="project" value="TreeGrafter"/>
</dbReference>
<dbReference type="GO" id="GO:0031177">
    <property type="term" value="F:phosphopantetheine binding"/>
    <property type="evidence" value="ECO:0007669"/>
    <property type="project" value="TreeGrafter"/>
</dbReference>
<dbReference type="SUPFAM" id="SSF56801">
    <property type="entry name" value="Acetyl-CoA synthetase-like"/>
    <property type="match status" value="1"/>
</dbReference>
<evidence type="ECO:0000313" key="3">
    <source>
        <dbReference type="Proteomes" id="UP000703661"/>
    </source>
</evidence>
<gene>
    <name evidence="2" type="ORF">BGZ80_008735</name>
</gene>
<dbReference type="EMBL" id="JAAAID010004841">
    <property type="protein sequence ID" value="KAF9992065.1"/>
    <property type="molecule type" value="Genomic_DNA"/>
</dbReference>
<organism evidence="2 3">
    <name type="scientific">Entomortierella chlamydospora</name>
    <dbReference type="NCBI Taxonomy" id="101097"/>
    <lineage>
        <taxon>Eukaryota</taxon>
        <taxon>Fungi</taxon>
        <taxon>Fungi incertae sedis</taxon>
        <taxon>Mucoromycota</taxon>
        <taxon>Mortierellomycotina</taxon>
        <taxon>Mortierellomycetes</taxon>
        <taxon>Mortierellales</taxon>
        <taxon>Mortierellaceae</taxon>
        <taxon>Entomortierella</taxon>
    </lineage>
</organism>
<evidence type="ECO:0000313" key="2">
    <source>
        <dbReference type="EMBL" id="KAF9992065.1"/>
    </source>
</evidence>
<sequence length="153" mass="16934">WEMWGALRYGGKLIIPSHHSIQSPEDLHRIICEEGVTILNMTPSAFRPLIRFLTEAEQRDQLRYVIMGGEALAPATLQPWYATRSEDSTPIINMYGITETTVHVSYRVVKAQDCSQLVSPIGVKIPDLTVYVLDTRGEPVPLGVVGELCIGGA</sequence>
<dbReference type="GO" id="GO:0005829">
    <property type="term" value="C:cytosol"/>
    <property type="evidence" value="ECO:0007669"/>
    <property type="project" value="TreeGrafter"/>
</dbReference>
<dbReference type="Gene3D" id="2.30.38.10">
    <property type="entry name" value="Luciferase, Domain 3"/>
    <property type="match status" value="1"/>
</dbReference>
<feature type="non-terminal residue" evidence="2">
    <location>
        <position position="1"/>
    </location>
</feature>
<accession>A0A9P6MCB3</accession>
<keyword evidence="3" id="KW-1185">Reference proteome</keyword>
<feature type="non-terminal residue" evidence="2">
    <location>
        <position position="153"/>
    </location>
</feature>
<comment type="caution">
    <text evidence="2">The sequence shown here is derived from an EMBL/GenBank/DDBJ whole genome shotgun (WGS) entry which is preliminary data.</text>
</comment>
<dbReference type="PANTHER" id="PTHR45527">
    <property type="entry name" value="NONRIBOSOMAL PEPTIDE SYNTHETASE"/>
    <property type="match status" value="1"/>
</dbReference>
<dbReference type="Pfam" id="PF00501">
    <property type="entry name" value="AMP-binding"/>
    <property type="match status" value="1"/>
</dbReference>
<dbReference type="GO" id="GO:0043041">
    <property type="term" value="P:amino acid activation for nonribosomal peptide biosynthetic process"/>
    <property type="evidence" value="ECO:0007669"/>
    <property type="project" value="TreeGrafter"/>
</dbReference>
<proteinExistence type="predicted"/>
<name>A0A9P6MCB3_9FUNG</name>
<evidence type="ECO:0000259" key="1">
    <source>
        <dbReference type="Pfam" id="PF00501"/>
    </source>
</evidence>
<dbReference type="AlphaFoldDB" id="A0A9P6MCB3"/>
<dbReference type="InterPro" id="IPR000873">
    <property type="entry name" value="AMP-dep_synth/lig_dom"/>
</dbReference>
<dbReference type="PANTHER" id="PTHR45527:SF14">
    <property type="entry name" value="PLIPASTATIN SYNTHASE SUBUNIT B"/>
    <property type="match status" value="1"/>
</dbReference>